<keyword evidence="1" id="KW-0732">Signal</keyword>
<organism evidence="2 3">
    <name type="scientific">Hesseltinella vesiculosa</name>
    <dbReference type="NCBI Taxonomy" id="101127"/>
    <lineage>
        <taxon>Eukaryota</taxon>
        <taxon>Fungi</taxon>
        <taxon>Fungi incertae sedis</taxon>
        <taxon>Mucoromycota</taxon>
        <taxon>Mucoromycotina</taxon>
        <taxon>Mucoromycetes</taxon>
        <taxon>Mucorales</taxon>
        <taxon>Cunninghamellaceae</taxon>
        <taxon>Hesseltinella</taxon>
    </lineage>
</organism>
<name>A0A1X2GQD7_9FUNG</name>
<dbReference type="OrthoDB" id="2383741at2759"/>
<accession>A0A1X2GQD7</accession>
<comment type="caution">
    <text evidence="2">The sequence shown here is derived from an EMBL/GenBank/DDBJ whole genome shotgun (WGS) entry which is preliminary data.</text>
</comment>
<proteinExistence type="predicted"/>
<reference evidence="2 3" key="1">
    <citation type="submission" date="2016-07" db="EMBL/GenBank/DDBJ databases">
        <title>Pervasive Adenine N6-methylation of Active Genes in Fungi.</title>
        <authorList>
            <consortium name="DOE Joint Genome Institute"/>
            <person name="Mondo S.J."/>
            <person name="Dannebaum R.O."/>
            <person name="Kuo R.C."/>
            <person name="Labutti K."/>
            <person name="Haridas S."/>
            <person name="Kuo A."/>
            <person name="Salamov A."/>
            <person name="Ahrendt S.R."/>
            <person name="Lipzen A."/>
            <person name="Sullivan W."/>
            <person name="Andreopoulos W.B."/>
            <person name="Clum A."/>
            <person name="Lindquist E."/>
            <person name="Daum C."/>
            <person name="Ramamoorthy G.K."/>
            <person name="Gryganskyi A."/>
            <person name="Culley D."/>
            <person name="Magnuson J.K."/>
            <person name="James T.Y."/>
            <person name="O'Malley M.A."/>
            <person name="Stajich J.E."/>
            <person name="Spatafora J.W."/>
            <person name="Visel A."/>
            <person name="Grigoriev I.V."/>
        </authorList>
    </citation>
    <scope>NUCLEOTIDE SEQUENCE [LARGE SCALE GENOMIC DNA]</scope>
    <source>
        <strain evidence="2 3">NRRL 3301</strain>
    </source>
</reference>
<gene>
    <name evidence="2" type="ORF">DM01DRAFT_1283231</name>
</gene>
<sequence length="190" mass="21424">MLSALLYVALVACGVHAAPNSLARRAEVGEALMQFGYNPPRINPDYCIGFRITYPTYPGQGYEASSMQQVAWEVDQGIPHQPDIITRIRILNSTQHNQYVIGENLTLYTNGNKGESTFRLNIEDITGLYHYRVMVEYPGTSTHCVYESVPFMIIQNPYAKYITAPAEPRLDPTKEQIEEEIEKATGIEHP</sequence>
<evidence type="ECO:0000313" key="3">
    <source>
        <dbReference type="Proteomes" id="UP000242146"/>
    </source>
</evidence>
<evidence type="ECO:0000256" key="1">
    <source>
        <dbReference type="SAM" id="SignalP"/>
    </source>
</evidence>
<feature type="signal peptide" evidence="1">
    <location>
        <begin position="1"/>
        <end position="17"/>
    </location>
</feature>
<evidence type="ECO:0000313" key="2">
    <source>
        <dbReference type="EMBL" id="ORX59005.1"/>
    </source>
</evidence>
<dbReference type="AlphaFoldDB" id="A0A1X2GQD7"/>
<protein>
    <submittedName>
        <fullName evidence="2">Uncharacterized protein</fullName>
    </submittedName>
</protein>
<dbReference type="Proteomes" id="UP000242146">
    <property type="component" value="Unassembled WGS sequence"/>
</dbReference>
<keyword evidence="3" id="KW-1185">Reference proteome</keyword>
<dbReference type="EMBL" id="MCGT01000006">
    <property type="protein sequence ID" value="ORX59005.1"/>
    <property type="molecule type" value="Genomic_DNA"/>
</dbReference>
<feature type="chain" id="PRO_5012981934" evidence="1">
    <location>
        <begin position="18"/>
        <end position="190"/>
    </location>
</feature>